<reference evidence="2" key="1">
    <citation type="submission" date="2020-09" db="EMBL/GenBank/DDBJ databases">
        <authorList>
            <person name="Dalcin Martins P."/>
        </authorList>
    </citation>
    <scope>NUCLEOTIDE SEQUENCE</scope>
    <source>
        <strain evidence="2">MAG47</strain>
    </source>
</reference>
<feature type="transmembrane region" description="Helical" evidence="1">
    <location>
        <begin position="21"/>
        <end position="43"/>
    </location>
</feature>
<dbReference type="PROSITE" id="PS50830">
    <property type="entry name" value="TNASE_3"/>
    <property type="match status" value="1"/>
</dbReference>
<dbReference type="EMBL" id="JACZKO010000020">
    <property type="protein sequence ID" value="MBE0560440.1"/>
    <property type="molecule type" value="Genomic_DNA"/>
</dbReference>
<accession>A0A011UIR6</accession>
<keyword evidence="1" id="KW-0472">Membrane</keyword>
<dbReference type="PANTHER" id="PTHR12302:SF26">
    <property type="entry name" value="BLR1266 PROTEIN"/>
    <property type="match status" value="1"/>
</dbReference>
<dbReference type="Pfam" id="PF00565">
    <property type="entry name" value="SNase"/>
    <property type="match status" value="1"/>
</dbReference>
<evidence type="ECO:0000313" key="3">
    <source>
        <dbReference type="Proteomes" id="UP000642265"/>
    </source>
</evidence>
<dbReference type="AlphaFoldDB" id="A0A011UIR6"/>
<name>A0A011UIR6_BRUAN</name>
<dbReference type="InterPro" id="IPR035437">
    <property type="entry name" value="SNase_OB-fold_sf"/>
</dbReference>
<dbReference type="SUPFAM" id="SSF50199">
    <property type="entry name" value="Staphylococcal nuclease"/>
    <property type="match status" value="1"/>
</dbReference>
<keyword evidence="1" id="KW-1133">Transmembrane helix</keyword>
<reference evidence="2" key="2">
    <citation type="submission" date="2020-10" db="EMBL/GenBank/DDBJ databases">
        <title>Enrichment of novel Verrucomicrobia, Bacteroidetes and Krumholzibacteria in an oxygen-limited, methane- and iron-fed bioreactor inoculated with Bothnian Sea sediments.</title>
        <authorList>
            <person name="Martins P.D."/>
            <person name="de Jong A."/>
            <person name="Lenstra W.K."/>
            <person name="van Helmond N.A.G.M."/>
            <person name="Slomp C.P."/>
            <person name="Jetten M.S.M."/>
            <person name="Welte C.U."/>
            <person name="Rasigraf O."/>
        </authorList>
    </citation>
    <scope>NUCLEOTIDE SEQUENCE</scope>
    <source>
        <strain evidence="2">MAG47</strain>
    </source>
</reference>
<proteinExistence type="predicted"/>
<dbReference type="PANTHER" id="PTHR12302">
    <property type="entry name" value="EBNA2 BINDING PROTEIN P100"/>
    <property type="match status" value="1"/>
</dbReference>
<comment type="caution">
    <text evidence="2">The sequence shown here is derived from an EMBL/GenBank/DDBJ whole genome shotgun (WGS) entry which is preliminary data.</text>
</comment>
<protein>
    <submittedName>
        <fullName evidence="2">Thermonuclease family protein</fullName>
    </submittedName>
</protein>
<dbReference type="InterPro" id="IPR016071">
    <property type="entry name" value="Staphylococal_nuclease_OB-fold"/>
</dbReference>
<sequence>MSKYRRPYRRPYRPARKSNSISFRSILLTILLFSFLAVLIAYLPIQSAPKEALNGPVYVIDGDTVVLSKKHIRLKGIDAPEMQQQCVRAGTPYDCGKEARNILRARIGKSSIRCEKEGRDQYNRDLARCYLGETDLNRWMVEQGWAVSYGDYQREERDARRNRLGIWAGQFEQPSLWRKDHRDLEIEQPSGREPLLAVIGDGFTYIREHIRTFIEMILPRN</sequence>
<keyword evidence="1" id="KW-0812">Transmembrane</keyword>
<evidence type="ECO:0000313" key="2">
    <source>
        <dbReference type="EMBL" id="MBE0560440.1"/>
    </source>
</evidence>
<dbReference type="Proteomes" id="UP000642265">
    <property type="component" value="Unassembled WGS sequence"/>
</dbReference>
<dbReference type="Gene3D" id="2.40.50.90">
    <property type="match status" value="1"/>
</dbReference>
<evidence type="ECO:0000256" key="1">
    <source>
        <dbReference type="SAM" id="Phobius"/>
    </source>
</evidence>
<dbReference type="SMART" id="SM00318">
    <property type="entry name" value="SNc"/>
    <property type="match status" value="1"/>
</dbReference>
<dbReference type="RefSeq" id="WP_036586828.1">
    <property type="nucleotide sequence ID" value="NZ_CP158786.1"/>
</dbReference>
<organism evidence="2 3">
    <name type="scientific">Brucella anthropi</name>
    <name type="common">Ochrobactrum anthropi</name>
    <dbReference type="NCBI Taxonomy" id="529"/>
    <lineage>
        <taxon>Bacteria</taxon>
        <taxon>Pseudomonadati</taxon>
        <taxon>Pseudomonadota</taxon>
        <taxon>Alphaproteobacteria</taxon>
        <taxon>Hyphomicrobiales</taxon>
        <taxon>Brucellaceae</taxon>
        <taxon>Brucella/Ochrobactrum group</taxon>
        <taxon>Brucella</taxon>
    </lineage>
</organism>
<gene>
    <name evidence="2" type="ORF">IH622_06395</name>
</gene>